<name>A0ACC2TKA1_9FUNG</name>
<evidence type="ECO:0000313" key="1">
    <source>
        <dbReference type="EMBL" id="KAJ9075073.1"/>
    </source>
</evidence>
<dbReference type="Proteomes" id="UP001165960">
    <property type="component" value="Unassembled WGS sequence"/>
</dbReference>
<accession>A0ACC2TKA1</accession>
<keyword evidence="2" id="KW-1185">Reference proteome</keyword>
<gene>
    <name evidence="1" type="ORF">DSO57_1000353</name>
</gene>
<sequence length="305" mass="33387">MNIIAFILSQIISFLEPGFIGIRLPAVVDLNQEFQKVFPDVKGVPSRYELSFMELETVKAGIIKMKPTFCDAKYQHMSPSMICGTISAVNPINLSSETSNNTKEKFNKSSTELSFSNSLNDSEKPTFKVPLLSLLAYSERSLSKAREVIKSGINFGKVTNLVKPKCGIISALEYIFDDSGAKKDSIRAHRQALKENIKDFISKTESLQMIGSNTLGNISLTLEHLNSISSVAHMAINTVATLDSSKCLPVIKIIAAACFSSKVHAVYGKDTKVLFDDEIDIDGVILPNSAVPDEYFTAIVSCTTI</sequence>
<proteinExistence type="predicted"/>
<evidence type="ECO:0000313" key="2">
    <source>
        <dbReference type="Proteomes" id="UP001165960"/>
    </source>
</evidence>
<organism evidence="1 2">
    <name type="scientific">Entomophthora muscae</name>
    <dbReference type="NCBI Taxonomy" id="34485"/>
    <lineage>
        <taxon>Eukaryota</taxon>
        <taxon>Fungi</taxon>
        <taxon>Fungi incertae sedis</taxon>
        <taxon>Zoopagomycota</taxon>
        <taxon>Entomophthoromycotina</taxon>
        <taxon>Entomophthoromycetes</taxon>
        <taxon>Entomophthorales</taxon>
        <taxon>Entomophthoraceae</taxon>
        <taxon>Entomophthora</taxon>
    </lineage>
</organism>
<dbReference type="EMBL" id="QTSX02002841">
    <property type="protein sequence ID" value="KAJ9075073.1"/>
    <property type="molecule type" value="Genomic_DNA"/>
</dbReference>
<reference evidence="1" key="1">
    <citation type="submission" date="2022-04" db="EMBL/GenBank/DDBJ databases">
        <title>Genome of the entomopathogenic fungus Entomophthora muscae.</title>
        <authorList>
            <person name="Elya C."/>
            <person name="Lovett B.R."/>
            <person name="Lee E."/>
            <person name="Macias A.M."/>
            <person name="Hajek A.E."/>
            <person name="De Bivort B.L."/>
            <person name="Kasson M.T."/>
            <person name="De Fine Licht H.H."/>
            <person name="Stajich J.E."/>
        </authorList>
    </citation>
    <scope>NUCLEOTIDE SEQUENCE</scope>
    <source>
        <strain evidence="1">Berkeley</strain>
    </source>
</reference>
<comment type="caution">
    <text evidence="1">The sequence shown here is derived from an EMBL/GenBank/DDBJ whole genome shotgun (WGS) entry which is preliminary data.</text>
</comment>
<protein>
    <submittedName>
        <fullName evidence="1">Uncharacterized protein</fullName>
    </submittedName>
</protein>